<dbReference type="PRINTS" id="PR00421">
    <property type="entry name" value="THIOREDOXIN"/>
</dbReference>
<dbReference type="GO" id="GO:0015035">
    <property type="term" value="F:protein-disulfide reductase activity"/>
    <property type="evidence" value="ECO:0007669"/>
    <property type="project" value="TreeGrafter"/>
</dbReference>
<keyword evidence="3" id="KW-0413">Isomerase</keyword>
<comment type="caution">
    <text evidence="3">The sequence shown here is derived from an EMBL/GenBank/DDBJ whole genome shotgun (WGS) entry which is preliminary data.</text>
</comment>
<keyword evidence="4" id="KW-1185">Reference proteome</keyword>
<feature type="chain" id="PRO_5003468572" evidence="1">
    <location>
        <begin position="19"/>
        <end position="253"/>
    </location>
</feature>
<dbReference type="GO" id="GO:0005788">
    <property type="term" value="C:endoplasmic reticulum lumen"/>
    <property type="evidence" value="ECO:0007669"/>
    <property type="project" value="TreeGrafter"/>
</dbReference>
<dbReference type="PANTHER" id="PTHR45815:SF3">
    <property type="entry name" value="PROTEIN DISULFIDE-ISOMERASE A6"/>
    <property type="match status" value="1"/>
</dbReference>
<dbReference type="AlphaFoldDB" id="G4TBP3"/>
<protein>
    <submittedName>
        <fullName evidence="3">Related to MPD1-Disulfide isomerase related protein</fullName>
    </submittedName>
</protein>
<dbReference type="InParanoid" id="G4TBP3"/>
<dbReference type="PROSITE" id="PS51352">
    <property type="entry name" value="THIOREDOXIN_2"/>
    <property type="match status" value="1"/>
</dbReference>
<dbReference type="eggNOG" id="KOG0191">
    <property type="taxonomic scope" value="Eukaryota"/>
</dbReference>
<reference evidence="3 4" key="1">
    <citation type="journal article" date="2011" name="PLoS Pathog.">
        <title>Endophytic Life Strategies Decoded by Genome and Transcriptome Analyses of the Mutualistic Root Symbiont Piriformospora indica.</title>
        <authorList>
            <person name="Zuccaro A."/>
            <person name="Lahrmann U."/>
            <person name="Guldener U."/>
            <person name="Langen G."/>
            <person name="Pfiffi S."/>
            <person name="Biedenkopf D."/>
            <person name="Wong P."/>
            <person name="Samans B."/>
            <person name="Grimm C."/>
            <person name="Basiewicz M."/>
            <person name="Murat C."/>
            <person name="Martin F."/>
            <person name="Kogel K.H."/>
        </authorList>
    </citation>
    <scope>NUCLEOTIDE SEQUENCE [LARGE SCALE GENOMIC DNA]</scope>
    <source>
        <strain evidence="3 4">DSM 11827</strain>
    </source>
</reference>
<dbReference type="OrthoDB" id="427280at2759"/>
<dbReference type="STRING" id="1109443.G4TBP3"/>
<name>G4TBP3_SERID</name>
<dbReference type="Proteomes" id="UP000007148">
    <property type="component" value="Unassembled WGS sequence"/>
</dbReference>
<evidence type="ECO:0000256" key="1">
    <source>
        <dbReference type="SAM" id="SignalP"/>
    </source>
</evidence>
<dbReference type="HOGENOM" id="CLU_059951_1_0_1"/>
<evidence type="ECO:0000313" key="3">
    <source>
        <dbReference type="EMBL" id="CCA68761.1"/>
    </source>
</evidence>
<dbReference type="Gene3D" id="3.40.30.10">
    <property type="entry name" value="Glutaredoxin"/>
    <property type="match status" value="1"/>
</dbReference>
<sequence>MRLSLLFLLLVSPVLVSAGLFSKDSGVTMLDEKGFKKVMKEERTALVAFVAPWCGHCKNMSPEYSKAAKSLTPLIPFYAVDCDDAKNRQLCGEQGVKGYPTIKGFPRGGKGVAHDYPGDRKAKPIAEWASSEVPNKVESVGKESELTKWVKKSDSKPRLLLLNSQTKLPLLWRVLSNTFKDKAAFSMSRAKDKIPGLTASLNVSVEVTDKSKILYWAPGASEPQVYEGVLKYEPLSKFVNELLEGAKHSKEEL</sequence>
<keyword evidence="1" id="KW-0732">Signal</keyword>
<proteinExistence type="predicted"/>
<dbReference type="Pfam" id="PF00085">
    <property type="entry name" value="Thioredoxin"/>
    <property type="match status" value="1"/>
</dbReference>
<dbReference type="OMA" id="PWIEQSA"/>
<feature type="domain" description="Thioredoxin" evidence="2">
    <location>
        <begin position="16"/>
        <end position="134"/>
    </location>
</feature>
<dbReference type="GO" id="GO:0016853">
    <property type="term" value="F:isomerase activity"/>
    <property type="evidence" value="ECO:0007669"/>
    <property type="project" value="UniProtKB-KW"/>
</dbReference>
<evidence type="ECO:0000313" key="4">
    <source>
        <dbReference type="Proteomes" id="UP000007148"/>
    </source>
</evidence>
<dbReference type="EMBL" id="CAFZ01000039">
    <property type="protein sequence ID" value="CCA68761.1"/>
    <property type="molecule type" value="Genomic_DNA"/>
</dbReference>
<organism evidence="3 4">
    <name type="scientific">Serendipita indica (strain DSM 11827)</name>
    <name type="common">Root endophyte fungus</name>
    <name type="synonym">Piriformospora indica</name>
    <dbReference type="NCBI Taxonomy" id="1109443"/>
    <lineage>
        <taxon>Eukaryota</taxon>
        <taxon>Fungi</taxon>
        <taxon>Dikarya</taxon>
        <taxon>Basidiomycota</taxon>
        <taxon>Agaricomycotina</taxon>
        <taxon>Agaricomycetes</taxon>
        <taxon>Sebacinales</taxon>
        <taxon>Serendipitaceae</taxon>
        <taxon>Serendipita</taxon>
    </lineage>
</organism>
<dbReference type="SUPFAM" id="SSF52833">
    <property type="entry name" value="Thioredoxin-like"/>
    <property type="match status" value="1"/>
</dbReference>
<dbReference type="InterPro" id="IPR036249">
    <property type="entry name" value="Thioredoxin-like_sf"/>
</dbReference>
<evidence type="ECO:0000259" key="2">
    <source>
        <dbReference type="PROSITE" id="PS51352"/>
    </source>
</evidence>
<feature type="signal peptide" evidence="1">
    <location>
        <begin position="1"/>
        <end position="18"/>
    </location>
</feature>
<dbReference type="FunCoup" id="G4TBP3">
    <property type="interactions" value="77"/>
</dbReference>
<dbReference type="InterPro" id="IPR013766">
    <property type="entry name" value="Thioredoxin_domain"/>
</dbReference>
<gene>
    <name evidence="3" type="ORF">PIIN_02623</name>
</gene>
<dbReference type="PANTHER" id="PTHR45815">
    <property type="entry name" value="PROTEIN DISULFIDE-ISOMERASE A6"/>
    <property type="match status" value="1"/>
</dbReference>
<accession>G4TBP3</accession>
<dbReference type="GO" id="GO:0034976">
    <property type="term" value="P:response to endoplasmic reticulum stress"/>
    <property type="evidence" value="ECO:0007669"/>
    <property type="project" value="TreeGrafter"/>
</dbReference>